<sequence>MPKYVLTGTPGAGKTSVLRLLETTGHTVVEEAATDAIALAHALGREDPWQDRTFIDAVLALQRRRQDAVPATTPHTVFFDRSPVCTLALSRYLGFPTSPLLAREVDRVVAEGVYEQTAFLVRNQGFVRRTAARRISMEDSLVFERVHERTYRELGFDLVEVPAGPLADRAALVCRTVERLRR</sequence>
<comment type="caution">
    <text evidence="2">The sequence shown here is derived from an EMBL/GenBank/DDBJ whole genome shotgun (WGS) entry which is preliminary data.</text>
</comment>
<evidence type="ECO:0000313" key="2">
    <source>
        <dbReference type="EMBL" id="PRY44889.1"/>
    </source>
</evidence>
<dbReference type="InterPro" id="IPR038727">
    <property type="entry name" value="NadR/Ttd14_AAA_dom"/>
</dbReference>
<dbReference type="Gene3D" id="3.40.50.300">
    <property type="entry name" value="P-loop containing nucleotide triphosphate hydrolases"/>
    <property type="match status" value="1"/>
</dbReference>
<dbReference type="OrthoDB" id="5638848at2"/>
<protein>
    <submittedName>
        <fullName evidence="2">Putative ATPase</fullName>
    </submittedName>
</protein>
<dbReference type="InterPro" id="IPR027417">
    <property type="entry name" value="P-loop_NTPase"/>
</dbReference>
<organism evidence="2 3">
    <name type="scientific">Umezawaea tangerina</name>
    <dbReference type="NCBI Taxonomy" id="84725"/>
    <lineage>
        <taxon>Bacteria</taxon>
        <taxon>Bacillati</taxon>
        <taxon>Actinomycetota</taxon>
        <taxon>Actinomycetes</taxon>
        <taxon>Pseudonocardiales</taxon>
        <taxon>Pseudonocardiaceae</taxon>
        <taxon>Umezawaea</taxon>
    </lineage>
</organism>
<feature type="domain" description="NadR/Ttd14 AAA" evidence="1">
    <location>
        <begin position="3"/>
        <end position="169"/>
    </location>
</feature>
<accession>A0A2T0TGZ0</accession>
<dbReference type="EMBL" id="PVTF01000002">
    <property type="protein sequence ID" value="PRY44889.1"/>
    <property type="molecule type" value="Genomic_DNA"/>
</dbReference>
<dbReference type="AlphaFoldDB" id="A0A2T0TGZ0"/>
<proteinExistence type="predicted"/>
<dbReference type="Proteomes" id="UP000239494">
    <property type="component" value="Unassembled WGS sequence"/>
</dbReference>
<dbReference type="Pfam" id="PF13521">
    <property type="entry name" value="AAA_28"/>
    <property type="match status" value="1"/>
</dbReference>
<reference evidence="2 3" key="1">
    <citation type="submission" date="2018-03" db="EMBL/GenBank/DDBJ databases">
        <title>Genomic Encyclopedia of Archaeal and Bacterial Type Strains, Phase II (KMG-II): from individual species to whole genera.</title>
        <authorList>
            <person name="Goeker M."/>
        </authorList>
    </citation>
    <scope>NUCLEOTIDE SEQUENCE [LARGE SCALE GENOMIC DNA]</scope>
    <source>
        <strain evidence="2 3">DSM 44720</strain>
    </source>
</reference>
<dbReference type="RefSeq" id="WP_106186467.1">
    <property type="nucleotide sequence ID" value="NZ_PVTF01000002.1"/>
</dbReference>
<evidence type="ECO:0000259" key="1">
    <source>
        <dbReference type="Pfam" id="PF13521"/>
    </source>
</evidence>
<evidence type="ECO:0000313" key="3">
    <source>
        <dbReference type="Proteomes" id="UP000239494"/>
    </source>
</evidence>
<keyword evidence="3" id="KW-1185">Reference proteome</keyword>
<name>A0A2T0TGZ0_9PSEU</name>
<gene>
    <name evidence="2" type="ORF">CLV43_102454</name>
</gene>
<dbReference type="SUPFAM" id="SSF52540">
    <property type="entry name" value="P-loop containing nucleoside triphosphate hydrolases"/>
    <property type="match status" value="1"/>
</dbReference>